<dbReference type="InterPro" id="IPR017946">
    <property type="entry name" value="PLC-like_Pdiesterase_TIM-brl"/>
</dbReference>
<evidence type="ECO:0000259" key="2">
    <source>
        <dbReference type="PROSITE" id="PS51704"/>
    </source>
</evidence>
<dbReference type="Pfam" id="PF03009">
    <property type="entry name" value="GDPD"/>
    <property type="match status" value="1"/>
</dbReference>
<evidence type="ECO:0000256" key="1">
    <source>
        <dbReference type="SAM" id="SignalP"/>
    </source>
</evidence>
<feature type="chain" id="PRO_5045217284" evidence="1">
    <location>
        <begin position="23"/>
        <end position="294"/>
    </location>
</feature>
<organism evidence="3 4">
    <name type="scientific">Bhargavaea ullalensis</name>
    <dbReference type="NCBI Taxonomy" id="1265685"/>
    <lineage>
        <taxon>Bacteria</taxon>
        <taxon>Bacillati</taxon>
        <taxon>Bacillota</taxon>
        <taxon>Bacilli</taxon>
        <taxon>Bacillales</taxon>
        <taxon>Caryophanaceae</taxon>
        <taxon>Bhargavaea</taxon>
    </lineage>
</organism>
<evidence type="ECO:0000313" key="4">
    <source>
        <dbReference type="Proteomes" id="UP001549099"/>
    </source>
</evidence>
<dbReference type="GO" id="GO:0008889">
    <property type="term" value="F:glycerophosphodiester phosphodiesterase activity"/>
    <property type="evidence" value="ECO:0007669"/>
    <property type="project" value="UniProtKB-EC"/>
</dbReference>
<dbReference type="EMBL" id="JBEPLW010000003">
    <property type="protein sequence ID" value="MET3575023.1"/>
    <property type="molecule type" value="Genomic_DNA"/>
</dbReference>
<sequence length="294" mass="32689">MIRNMFGWLAILSIFSGCSADAGDPVLLPDDRFLTIAHRGASAYRPEHSIPAYLLADEMGADYIELDLQMTRDGQLAVIHDNRLDRLAGMPERVRDLTLDEMRRIPYGNHFNEENPGIADPDFAGVTFSGLSDVLSRFGNTANYYIELKDPGKWGEMEEAVLRDLTAYGIIGERDVESDPEGLPRVILQSFSEQSLIRLHELRPDIPLIRLYSFKGEAHLSSSTVRKLAGYASGVGIPAASAHSDFIEKMHDAGLAVHIFTVNDEDEIQKFIDMGADGIFTDRPDAAVRLSQRH</sequence>
<dbReference type="PROSITE" id="PS51704">
    <property type="entry name" value="GP_PDE"/>
    <property type="match status" value="1"/>
</dbReference>
<protein>
    <submittedName>
        <fullName evidence="3">Glycerophosphoryl diester phosphodiesterase</fullName>
        <ecNumber evidence="3">3.1.4.46</ecNumber>
    </submittedName>
</protein>
<accession>A0ABV2G9R7</accession>
<dbReference type="Gene3D" id="3.20.20.190">
    <property type="entry name" value="Phosphatidylinositol (PI) phosphodiesterase"/>
    <property type="match status" value="1"/>
</dbReference>
<feature type="signal peptide" evidence="1">
    <location>
        <begin position="1"/>
        <end position="22"/>
    </location>
</feature>
<name>A0ABV2G9R7_9BACL</name>
<proteinExistence type="predicted"/>
<reference evidence="3 4" key="1">
    <citation type="submission" date="2024-06" db="EMBL/GenBank/DDBJ databases">
        <title>Genomic Encyclopedia of Type Strains, Phase IV (KMG-IV): sequencing the most valuable type-strain genomes for metagenomic binning, comparative biology and taxonomic classification.</title>
        <authorList>
            <person name="Goeker M."/>
        </authorList>
    </citation>
    <scope>NUCLEOTIDE SEQUENCE [LARGE SCALE GENOMIC DNA]</scope>
    <source>
        <strain evidence="3 4">DSM 26128</strain>
    </source>
</reference>
<dbReference type="SUPFAM" id="SSF51695">
    <property type="entry name" value="PLC-like phosphodiesterases"/>
    <property type="match status" value="1"/>
</dbReference>
<dbReference type="Proteomes" id="UP001549099">
    <property type="component" value="Unassembled WGS sequence"/>
</dbReference>
<gene>
    <name evidence="3" type="ORF">ABID49_000907</name>
</gene>
<feature type="domain" description="GP-PDE" evidence="2">
    <location>
        <begin position="33"/>
        <end position="291"/>
    </location>
</feature>
<dbReference type="InterPro" id="IPR030395">
    <property type="entry name" value="GP_PDE_dom"/>
</dbReference>
<dbReference type="PANTHER" id="PTHR46211">
    <property type="entry name" value="GLYCEROPHOSPHORYL DIESTER PHOSPHODIESTERASE"/>
    <property type="match status" value="1"/>
</dbReference>
<keyword evidence="1" id="KW-0732">Signal</keyword>
<dbReference type="RefSeq" id="WP_354195780.1">
    <property type="nucleotide sequence ID" value="NZ_JBEPLW010000003.1"/>
</dbReference>
<comment type="caution">
    <text evidence="3">The sequence shown here is derived from an EMBL/GenBank/DDBJ whole genome shotgun (WGS) entry which is preliminary data.</text>
</comment>
<dbReference type="PANTHER" id="PTHR46211:SF7">
    <property type="entry name" value="GLYCEROPHOSPHODIESTER PHOSPHODIESTERASE"/>
    <property type="match status" value="1"/>
</dbReference>
<evidence type="ECO:0000313" key="3">
    <source>
        <dbReference type="EMBL" id="MET3575023.1"/>
    </source>
</evidence>
<dbReference type="PROSITE" id="PS51257">
    <property type="entry name" value="PROKAR_LIPOPROTEIN"/>
    <property type="match status" value="1"/>
</dbReference>
<keyword evidence="3" id="KW-0378">Hydrolase</keyword>
<dbReference type="EC" id="3.1.4.46" evidence="3"/>
<keyword evidence="4" id="KW-1185">Reference proteome</keyword>